<keyword evidence="8" id="KW-0067">ATP-binding</keyword>
<comment type="similarity">
    <text evidence="2">Belongs to the DNA2/NAM7 helicase family. SDE3 subfamily.</text>
</comment>
<dbReference type="Proteomes" id="UP000250043">
    <property type="component" value="Unassembled WGS sequence"/>
</dbReference>
<dbReference type="EC" id="3.6.4.13" evidence="3"/>
<keyword evidence="5" id="KW-0547">Nucleotide-binding</keyword>
<dbReference type="GO" id="GO:0005737">
    <property type="term" value="C:cytoplasm"/>
    <property type="evidence" value="ECO:0007669"/>
    <property type="project" value="UniProtKB-SubCell"/>
</dbReference>
<evidence type="ECO:0000256" key="10">
    <source>
        <dbReference type="ARBA" id="ARBA00047984"/>
    </source>
</evidence>
<dbReference type="InterPro" id="IPR041677">
    <property type="entry name" value="DNA2/NAM7_AAA_11"/>
</dbReference>
<dbReference type="CDD" id="cd18808">
    <property type="entry name" value="SF1_C_Upf1"/>
    <property type="match status" value="1"/>
</dbReference>
<feature type="domain" description="U1-type" evidence="12">
    <location>
        <begin position="64"/>
        <end position="98"/>
    </location>
</feature>
<evidence type="ECO:0000259" key="12">
    <source>
        <dbReference type="SMART" id="SM00451"/>
    </source>
</evidence>
<dbReference type="GO" id="GO:0016787">
    <property type="term" value="F:hydrolase activity"/>
    <property type="evidence" value="ECO:0007669"/>
    <property type="project" value="UniProtKB-KW"/>
</dbReference>
<keyword evidence="9" id="KW-0943">RNA-mediated gene silencing</keyword>
<dbReference type="InterPro" id="IPR049080">
    <property type="entry name" value="MOV-10-like_beta-barrel"/>
</dbReference>
<dbReference type="CDD" id="cd18038">
    <property type="entry name" value="DEXXQc_Helz-like"/>
    <property type="match status" value="1"/>
</dbReference>
<protein>
    <recommendedName>
        <fullName evidence="3">RNA helicase</fullName>
        <ecNumber evidence="3">3.6.4.13</ecNumber>
    </recommendedName>
</protein>
<reference evidence="13 14" key="1">
    <citation type="submission" date="2016-07" db="EMBL/GenBank/DDBJ databases">
        <title>Draft genome of the white-rot fungus Obba rivulosa 3A-2.</title>
        <authorList>
            <consortium name="DOE Joint Genome Institute"/>
            <person name="Miettinen O."/>
            <person name="Riley R."/>
            <person name="Acob R."/>
            <person name="Barry K."/>
            <person name="Cullen D."/>
            <person name="De Vries R."/>
            <person name="Hainaut M."/>
            <person name="Hatakka A."/>
            <person name="Henrissat B."/>
            <person name="Hilden K."/>
            <person name="Kuo R."/>
            <person name="Labutti K."/>
            <person name="Lipzen A."/>
            <person name="Makela M.R."/>
            <person name="Sandor L."/>
            <person name="Spatafora J.W."/>
            <person name="Grigoriev I.V."/>
            <person name="Hibbett D.S."/>
        </authorList>
    </citation>
    <scope>NUCLEOTIDE SEQUENCE [LARGE SCALE GENOMIC DNA]</scope>
    <source>
        <strain evidence="13 14">3A-2</strain>
    </source>
</reference>
<dbReference type="InterPro" id="IPR027417">
    <property type="entry name" value="P-loop_NTPase"/>
</dbReference>
<dbReference type="AlphaFoldDB" id="A0A8E2AGE9"/>
<dbReference type="InterPro" id="IPR036236">
    <property type="entry name" value="Znf_C2H2_sf"/>
</dbReference>
<dbReference type="SMART" id="SM00451">
    <property type="entry name" value="ZnF_U1"/>
    <property type="match status" value="3"/>
</dbReference>
<dbReference type="InterPro" id="IPR003604">
    <property type="entry name" value="Matrin/U1-like-C_Znf_C2H2"/>
</dbReference>
<dbReference type="GO" id="GO:0008270">
    <property type="term" value="F:zinc ion binding"/>
    <property type="evidence" value="ECO:0007669"/>
    <property type="project" value="InterPro"/>
</dbReference>
<dbReference type="InterPro" id="IPR013087">
    <property type="entry name" value="Znf_C2H2_type"/>
</dbReference>
<dbReference type="GO" id="GO:0003723">
    <property type="term" value="F:RNA binding"/>
    <property type="evidence" value="ECO:0007669"/>
    <property type="project" value="InterPro"/>
</dbReference>
<evidence type="ECO:0000256" key="6">
    <source>
        <dbReference type="ARBA" id="ARBA00022801"/>
    </source>
</evidence>
<accession>A0A8E2AGE9</accession>
<evidence type="ECO:0000256" key="5">
    <source>
        <dbReference type="ARBA" id="ARBA00022741"/>
    </source>
</evidence>
<evidence type="ECO:0000256" key="1">
    <source>
        <dbReference type="ARBA" id="ARBA00004496"/>
    </source>
</evidence>
<dbReference type="Pfam" id="PF13086">
    <property type="entry name" value="AAA_11"/>
    <property type="match status" value="2"/>
</dbReference>
<evidence type="ECO:0000256" key="2">
    <source>
        <dbReference type="ARBA" id="ARBA00005601"/>
    </source>
</evidence>
<dbReference type="SUPFAM" id="SSF57667">
    <property type="entry name" value="beta-beta-alpha zinc fingers"/>
    <property type="match status" value="1"/>
</dbReference>
<evidence type="ECO:0000256" key="3">
    <source>
        <dbReference type="ARBA" id="ARBA00012552"/>
    </source>
</evidence>
<keyword evidence="14" id="KW-1185">Reference proteome</keyword>
<name>A0A8E2AGE9_9APHY</name>
<evidence type="ECO:0000313" key="13">
    <source>
        <dbReference type="EMBL" id="OCH84003.1"/>
    </source>
</evidence>
<dbReference type="InterPro" id="IPR041679">
    <property type="entry name" value="DNA2/NAM7-like_C"/>
</dbReference>
<proteinExistence type="inferred from homology"/>
<evidence type="ECO:0000313" key="14">
    <source>
        <dbReference type="Proteomes" id="UP000250043"/>
    </source>
</evidence>
<dbReference type="GO" id="GO:0005524">
    <property type="term" value="F:ATP binding"/>
    <property type="evidence" value="ECO:0007669"/>
    <property type="project" value="UniProtKB-KW"/>
</dbReference>
<dbReference type="InterPro" id="IPR026122">
    <property type="entry name" value="MOV-10/SDE3_DEXXQ/H-box"/>
</dbReference>
<dbReference type="Gene3D" id="3.40.50.300">
    <property type="entry name" value="P-loop containing nucleotide triphosphate hydrolases"/>
    <property type="match status" value="2"/>
</dbReference>
<evidence type="ECO:0000256" key="7">
    <source>
        <dbReference type="ARBA" id="ARBA00022806"/>
    </source>
</evidence>
<comment type="catalytic activity">
    <reaction evidence="10">
        <text>ATP + H2O = ADP + phosphate + H(+)</text>
        <dbReference type="Rhea" id="RHEA:13065"/>
        <dbReference type="ChEBI" id="CHEBI:15377"/>
        <dbReference type="ChEBI" id="CHEBI:15378"/>
        <dbReference type="ChEBI" id="CHEBI:30616"/>
        <dbReference type="ChEBI" id="CHEBI:43474"/>
        <dbReference type="ChEBI" id="CHEBI:456216"/>
        <dbReference type="EC" id="3.6.4.13"/>
    </reaction>
</comment>
<feature type="domain" description="U1-type" evidence="12">
    <location>
        <begin position="27"/>
        <end position="61"/>
    </location>
</feature>
<dbReference type="Pfam" id="PF12874">
    <property type="entry name" value="zf-met"/>
    <property type="match status" value="2"/>
</dbReference>
<evidence type="ECO:0000256" key="8">
    <source>
        <dbReference type="ARBA" id="ARBA00022840"/>
    </source>
</evidence>
<dbReference type="GO" id="GO:0031047">
    <property type="term" value="P:regulatory ncRNA-mediated gene silencing"/>
    <property type="evidence" value="ECO:0007669"/>
    <property type="project" value="UniProtKB-KW"/>
</dbReference>
<comment type="subcellular location">
    <subcellularLocation>
        <location evidence="1">Cytoplasm</location>
    </subcellularLocation>
</comment>
<organism evidence="13 14">
    <name type="scientific">Obba rivulosa</name>
    <dbReference type="NCBI Taxonomy" id="1052685"/>
    <lineage>
        <taxon>Eukaryota</taxon>
        <taxon>Fungi</taxon>
        <taxon>Dikarya</taxon>
        <taxon>Basidiomycota</taxon>
        <taxon>Agaricomycotina</taxon>
        <taxon>Agaricomycetes</taxon>
        <taxon>Polyporales</taxon>
        <taxon>Gelatoporiaceae</taxon>
        <taxon>Obba</taxon>
    </lineage>
</organism>
<gene>
    <name evidence="13" type="ORF">OBBRIDRAFT_458212</name>
</gene>
<dbReference type="PANTHER" id="PTHR45418:SF1">
    <property type="entry name" value="CANCER_TESTIS ANTIGEN 55"/>
    <property type="match status" value="1"/>
</dbReference>
<dbReference type="PANTHER" id="PTHR45418">
    <property type="entry name" value="CANCER/TESTIS ANTIGEN 55"/>
    <property type="match status" value="1"/>
</dbReference>
<keyword evidence="6 13" id="KW-0378">Hydrolase</keyword>
<keyword evidence="7" id="KW-0347">Helicase</keyword>
<feature type="domain" description="U1-type" evidence="12">
    <location>
        <begin position="113"/>
        <end position="146"/>
    </location>
</feature>
<feature type="region of interest" description="Disordered" evidence="11">
    <location>
        <begin position="92"/>
        <end position="115"/>
    </location>
</feature>
<keyword evidence="4" id="KW-0963">Cytoplasm</keyword>
<dbReference type="InterPro" id="IPR047187">
    <property type="entry name" value="SF1_C_Upf1"/>
</dbReference>
<dbReference type="Pfam" id="PF21634">
    <property type="entry name" value="MOV-10_beta-barrel"/>
    <property type="match status" value="1"/>
</dbReference>
<dbReference type="EMBL" id="KV722743">
    <property type="protein sequence ID" value="OCH84003.1"/>
    <property type="molecule type" value="Genomic_DNA"/>
</dbReference>
<dbReference type="Pfam" id="PF13087">
    <property type="entry name" value="AAA_12"/>
    <property type="match status" value="1"/>
</dbReference>
<dbReference type="SUPFAM" id="SSF52540">
    <property type="entry name" value="P-loop containing nucleoside triphosphate hydrolases"/>
    <property type="match status" value="1"/>
</dbReference>
<evidence type="ECO:0000256" key="9">
    <source>
        <dbReference type="ARBA" id="ARBA00023158"/>
    </source>
</evidence>
<evidence type="ECO:0000256" key="4">
    <source>
        <dbReference type="ARBA" id="ARBA00022490"/>
    </source>
</evidence>
<dbReference type="OrthoDB" id="6513042at2759"/>
<evidence type="ECO:0000256" key="11">
    <source>
        <dbReference type="SAM" id="MobiDB-lite"/>
    </source>
</evidence>
<dbReference type="GO" id="GO:0032574">
    <property type="term" value="F:5'-3' RNA helicase activity"/>
    <property type="evidence" value="ECO:0007669"/>
    <property type="project" value="InterPro"/>
</dbReference>
<sequence>MLDHLTSICPDLLYDGVCNVDQCPKRHDAKLCDICNVICVPDSSFDAHLRSAHHQANFAALEATKSLKCTLCNIIVTGRAPWNQHISGAAHRKTATAKGVSPQTEPVDPTTPSGHKRCSLCKRNIISNQWSSHLRGQDHRKREMVAGYKALYEQAQLDKNSVTVTPAEVHFGIVDMARSREGVTAKLILSTDNATSRIRIVSVKAYTTSNKSISPFSMNLPAGSASSVLTHAKRITLPVQFQHDQLGNYEGHVEISFEDAVKRRFIIVRQVKAIVGDTADHELLKARIPYKGRVRVPWRKGQMLLPGRRPPALDAVPWVKKLPAAPIPDFLSTILTTQPEDTAKATLCTSRIPETLDHQNHGKFFKLLLWTEEFRAERDLRLYDMADVQFKKEGQYYTLVVPGLAEKRPSVVVGDRIEAQAANSTTQRCFEGYVHVVRLEDVCLCFNPSFKPGSGQRFNIRFKLNRVPFRRQHEALAATGSALKTVLFPEVTEASTRQVSKSAPSTLYNPLLKNNPEQLHAVNCIKQLEPGTAPYIVFGPPGTGKTSTIVEAILQVLAQDTRARILACAPSNSAADEILGRLKTRLDKKVMFRFNAVTRDRTTIPEGLLQYSYTNPQGVFSVPSITRLSEFKVIVSTCVSAAFAYGIGLQPGHFTHIFVDEAAQATEAEVMAAVKRMVTTSTRIILSGDPLQLGPIIRSDIARDLGLGKSYLERLMERPVYNDSVAKKTIIKLLKNYRSHKAILDFPNERFYGQELQPCGSPPVINAFLGSPVLANKKFPVVFHAITSMDNREASSPSYFNASQVSLVKDYVARLLEQGTKATDIGVITPYNAQAKKIRKKLEHIAGDSTVGTVEMFQGQERRVIIVSTVRSTRELLAHDIKHALGFVANPRRFNVAVTRAQALLVVIGDPLVLSLDPLWRAFMNYVFNNGGWKGDAPGWDTRAPVDDSGDYVQSVLQAAVQDMDEFARRMEQLVLEGMEADGAEANEDRPWREVE</sequence>